<sequence length="139" mass="16053">MAYLRSLRISSINEDEFLQLKSLSSPPSLLQNLRLHGRLSTLHDWIFNLENLVRVGLQWTRISYHSYKILGALPKLLYPYLYKGYDGGELHLEEGHFQQLKYLGLLALNGLNRLVIDKGALYNTPYFDMVTNKNLVDAN</sequence>
<reference evidence="1 2" key="1">
    <citation type="journal article" date="2013" name="Genome Biol.">
        <title>The genome sequence of the most widely cultivated cacao type and its use to identify candidate genes regulating pod color.</title>
        <authorList>
            <person name="Motamayor J.C."/>
            <person name="Mockaitis K."/>
            <person name="Schmutz J."/>
            <person name="Haiminen N."/>
            <person name="Iii D.L."/>
            <person name="Cornejo O."/>
            <person name="Findley S.D."/>
            <person name="Zheng P."/>
            <person name="Utro F."/>
            <person name="Royaert S."/>
            <person name="Saski C."/>
            <person name="Jenkins J."/>
            <person name="Podicheti R."/>
            <person name="Zhao M."/>
            <person name="Scheffler B.E."/>
            <person name="Stack J.C."/>
            <person name="Feltus F.A."/>
            <person name="Mustiga G.M."/>
            <person name="Amores F."/>
            <person name="Phillips W."/>
            <person name="Marelli J.P."/>
            <person name="May G.D."/>
            <person name="Shapiro H."/>
            <person name="Ma J."/>
            <person name="Bustamante C.D."/>
            <person name="Schnell R.J."/>
            <person name="Main D."/>
            <person name="Gilbert D."/>
            <person name="Parida L."/>
            <person name="Kuhn D.N."/>
        </authorList>
    </citation>
    <scope>NUCLEOTIDE SEQUENCE [LARGE SCALE GENOMIC DNA]</scope>
    <source>
        <strain evidence="2">cv. Matina 1-6</strain>
    </source>
</reference>
<dbReference type="InterPro" id="IPR032675">
    <property type="entry name" value="LRR_dom_sf"/>
</dbReference>
<dbReference type="Gene3D" id="3.80.10.10">
    <property type="entry name" value="Ribonuclease Inhibitor"/>
    <property type="match status" value="1"/>
</dbReference>
<accession>A0A061GXJ3</accession>
<evidence type="ECO:0000313" key="2">
    <source>
        <dbReference type="Proteomes" id="UP000026915"/>
    </source>
</evidence>
<evidence type="ECO:0000313" key="1">
    <source>
        <dbReference type="EMBL" id="EOY31834.1"/>
    </source>
</evidence>
<gene>
    <name evidence="1" type="ORF">TCM_039113</name>
</gene>
<dbReference type="SUPFAM" id="SSF52047">
    <property type="entry name" value="RNI-like"/>
    <property type="match status" value="1"/>
</dbReference>
<dbReference type="HOGENOM" id="CLU_1848708_0_0_1"/>
<protein>
    <submittedName>
        <fullName evidence="1">Uncharacterized protein</fullName>
    </submittedName>
</protein>
<dbReference type="Proteomes" id="UP000026915">
    <property type="component" value="Chromosome 9"/>
</dbReference>
<dbReference type="STRING" id="3641.A0A061GXJ3"/>
<organism evidence="1 2">
    <name type="scientific">Theobroma cacao</name>
    <name type="common">Cacao</name>
    <name type="synonym">Cocoa</name>
    <dbReference type="NCBI Taxonomy" id="3641"/>
    <lineage>
        <taxon>Eukaryota</taxon>
        <taxon>Viridiplantae</taxon>
        <taxon>Streptophyta</taxon>
        <taxon>Embryophyta</taxon>
        <taxon>Tracheophyta</taxon>
        <taxon>Spermatophyta</taxon>
        <taxon>Magnoliopsida</taxon>
        <taxon>eudicotyledons</taxon>
        <taxon>Gunneridae</taxon>
        <taxon>Pentapetalae</taxon>
        <taxon>rosids</taxon>
        <taxon>malvids</taxon>
        <taxon>Malvales</taxon>
        <taxon>Malvaceae</taxon>
        <taxon>Byttnerioideae</taxon>
        <taxon>Theobroma</taxon>
    </lineage>
</organism>
<name>A0A061GXJ3_THECC</name>
<dbReference type="AlphaFoldDB" id="A0A061GXJ3"/>
<proteinExistence type="predicted"/>
<dbReference type="Gramene" id="EOY31834">
    <property type="protein sequence ID" value="EOY31834"/>
    <property type="gene ID" value="TCM_039113"/>
</dbReference>
<dbReference type="EMBL" id="CM001887">
    <property type="protein sequence ID" value="EOY31834.1"/>
    <property type="molecule type" value="Genomic_DNA"/>
</dbReference>
<dbReference type="eggNOG" id="KOG4658">
    <property type="taxonomic scope" value="Eukaryota"/>
</dbReference>
<keyword evidence="2" id="KW-1185">Reference proteome</keyword>
<dbReference type="InParanoid" id="A0A061GXJ3"/>